<evidence type="ECO:0000313" key="3">
    <source>
        <dbReference type="Proteomes" id="UP000006034"/>
    </source>
</evidence>
<accession>E5Y2P7</accession>
<dbReference type="Proteomes" id="UP000006034">
    <property type="component" value="Unassembled WGS sequence"/>
</dbReference>
<name>E5Y2P7_BILW3</name>
<comment type="caution">
    <text evidence="2">The sequence shown here is derived from an EMBL/GenBank/DDBJ whole genome shotgun (WGS) entry which is preliminary data.</text>
</comment>
<dbReference type="Pfam" id="PF11755">
    <property type="entry name" value="DUF3311"/>
    <property type="match status" value="1"/>
</dbReference>
<dbReference type="STRING" id="563192.HMPREF0179_00490"/>
<protein>
    <recommendedName>
        <fullName evidence="4">DUF3311 domain-containing protein</fullName>
    </recommendedName>
</protein>
<feature type="transmembrane region" description="Helical" evidence="1">
    <location>
        <begin position="7"/>
        <end position="26"/>
    </location>
</feature>
<feature type="transmembrane region" description="Helical" evidence="1">
    <location>
        <begin position="38"/>
        <end position="60"/>
    </location>
</feature>
<dbReference type="PROSITE" id="PS51257">
    <property type="entry name" value="PROKAR_LIPOPROTEIN"/>
    <property type="match status" value="1"/>
</dbReference>
<keyword evidence="1" id="KW-0812">Transmembrane</keyword>
<dbReference type="GeneID" id="78086738"/>
<evidence type="ECO:0000313" key="2">
    <source>
        <dbReference type="EMBL" id="EFV45716.1"/>
    </source>
</evidence>
<dbReference type="HOGENOM" id="CLU_183045_4_0_7"/>
<dbReference type="AlphaFoldDB" id="E5Y2P7"/>
<evidence type="ECO:0008006" key="4">
    <source>
        <dbReference type="Google" id="ProtNLM"/>
    </source>
</evidence>
<keyword evidence="1" id="KW-0472">Membrane</keyword>
<sequence>MQSRIPTYIFSLFIPLALVIGCFGFYNRVEPRILGFPFIYAWIFACFFLVSASMCIGWLLDPQSDRNKKRASSSRAPKENAS</sequence>
<reference evidence="2 3" key="1">
    <citation type="submission" date="2010-10" db="EMBL/GenBank/DDBJ databases">
        <authorList>
            <consortium name="The Broad Institute Genome Sequencing Platform"/>
            <person name="Ward D."/>
            <person name="Earl A."/>
            <person name="Feldgarden M."/>
            <person name="Young S.K."/>
            <person name="Gargeya S."/>
            <person name="Zeng Q."/>
            <person name="Alvarado L."/>
            <person name="Berlin A."/>
            <person name="Bochicchio J."/>
            <person name="Chapman S.B."/>
            <person name="Chen Z."/>
            <person name="Freedman E."/>
            <person name="Gellesch M."/>
            <person name="Goldberg J."/>
            <person name="Griggs A."/>
            <person name="Gujja S."/>
            <person name="Heilman E."/>
            <person name="Heiman D."/>
            <person name="Howarth C."/>
            <person name="Mehta T."/>
            <person name="Neiman D."/>
            <person name="Pearson M."/>
            <person name="Roberts A."/>
            <person name="Saif S."/>
            <person name="Shea T."/>
            <person name="Shenoy N."/>
            <person name="Sisk P."/>
            <person name="Stolte C."/>
            <person name="Sykes S."/>
            <person name="White J."/>
            <person name="Yandava C."/>
            <person name="Allen-Vercoe E."/>
            <person name="Sibley C."/>
            <person name="Ambrose C.E."/>
            <person name="Strauss J."/>
            <person name="Daigneault M."/>
            <person name="Haas B."/>
            <person name="Nusbaum C."/>
            <person name="Birren B."/>
        </authorList>
    </citation>
    <scope>NUCLEOTIDE SEQUENCE [LARGE SCALE GENOMIC DNA]</scope>
    <source>
        <strain evidence="2 3">3_1_6</strain>
    </source>
</reference>
<evidence type="ECO:0000256" key="1">
    <source>
        <dbReference type="SAM" id="Phobius"/>
    </source>
</evidence>
<dbReference type="EMBL" id="ADCP02000002">
    <property type="protein sequence ID" value="EFV45716.1"/>
    <property type="molecule type" value="Genomic_DNA"/>
</dbReference>
<keyword evidence="3" id="KW-1185">Reference proteome</keyword>
<gene>
    <name evidence="2" type="ORF">HMPREF0179_00490</name>
</gene>
<dbReference type="RefSeq" id="WP_005024680.1">
    <property type="nucleotide sequence ID" value="NZ_KE150239.1"/>
</dbReference>
<reference evidence="2 3" key="2">
    <citation type="submission" date="2013-04" db="EMBL/GenBank/DDBJ databases">
        <title>The Genome Sequence of Bilophila wadsworthia 3_1_6.</title>
        <authorList>
            <consortium name="The Broad Institute Genomics Platform"/>
            <person name="Earl A."/>
            <person name="Ward D."/>
            <person name="Feldgarden M."/>
            <person name="Gevers D."/>
            <person name="Sibley C."/>
            <person name="Strauss J."/>
            <person name="Allen-Vercoe E."/>
            <person name="Walker B."/>
            <person name="Young S."/>
            <person name="Zeng Q."/>
            <person name="Gargeya S."/>
            <person name="Fitzgerald M."/>
            <person name="Haas B."/>
            <person name="Abouelleil A."/>
            <person name="Allen A.W."/>
            <person name="Alvarado L."/>
            <person name="Arachchi H.M."/>
            <person name="Berlin A.M."/>
            <person name="Chapman S.B."/>
            <person name="Gainer-Dewar J."/>
            <person name="Goldberg J."/>
            <person name="Griggs A."/>
            <person name="Gujja S."/>
            <person name="Hansen M."/>
            <person name="Howarth C."/>
            <person name="Imamovic A."/>
            <person name="Ireland A."/>
            <person name="Larimer J."/>
            <person name="McCowan C."/>
            <person name="Murphy C."/>
            <person name="Pearson M."/>
            <person name="Poon T.W."/>
            <person name="Priest M."/>
            <person name="Roberts A."/>
            <person name="Saif S."/>
            <person name="Shea T."/>
            <person name="Sisk P."/>
            <person name="Sykes S."/>
            <person name="Wortman J."/>
            <person name="Nusbaum C."/>
            <person name="Birren B."/>
        </authorList>
    </citation>
    <scope>NUCLEOTIDE SEQUENCE [LARGE SCALE GENOMIC DNA]</scope>
    <source>
        <strain evidence="2 3">3_1_6</strain>
    </source>
</reference>
<dbReference type="OrthoDB" id="4950461at2"/>
<proteinExistence type="predicted"/>
<organism evidence="2 3">
    <name type="scientific">Bilophila wadsworthia (strain 3_1_6)</name>
    <dbReference type="NCBI Taxonomy" id="563192"/>
    <lineage>
        <taxon>Bacteria</taxon>
        <taxon>Pseudomonadati</taxon>
        <taxon>Thermodesulfobacteriota</taxon>
        <taxon>Desulfovibrionia</taxon>
        <taxon>Desulfovibrionales</taxon>
        <taxon>Desulfovibrionaceae</taxon>
        <taxon>Bilophila</taxon>
    </lineage>
</organism>
<dbReference type="InterPro" id="IPR021741">
    <property type="entry name" value="DUF3311"/>
</dbReference>
<keyword evidence="1" id="KW-1133">Transmembrane helix</keyword>